<dbReference type="AlphaFoldDB" id="A0A9P4JG98"/>
<evidence type="ECO:0000313" key="3">
    <source>
        <dbReference type="EMBL" id="KAF2198857.1"/>
    </source>
</evidence>
<proteinExistence type="predicted"/>
<dbReference type="PANTHER" id="PTHR43364">
    <property type="entry name" value="NADH-SPECIFIC METHYLGLYOXAL REDUCTASE-RELATED"/>
    <property type="match status" value="1"/>
</dbReference>
<dbReference type="Pfam" id="PF00248">
    <property type="entry name" value="Aldo_ket_red"/>
    <property type="match status" value="1"/>
</dbReference>
<dbReference type="OrthoDB" id="48988at2759"/>
<dbReference type="PANTHER" id="PTHR43364:SF4">
    <property type="entry name" value="NAD(P)-LINKED OXIDOREDUCTASE SUPERFAMILY PROTEIN"/>
    <property type="match status" value="1"/>
</dbReference>
<dbReference type="PRINTS" id="PR00069">
    <property type="entry name" value="ALDKETRDTASE"/>
</dbReference>
<dbReference type="InterPro" id="IPR036812">
    <property type="entry name" value="NAD(P)_OxRdtase_dom_sf"/>
</dbReference>
<comment type="caution">
    <text evidence="3">The sequence shown here is derived from an EMBL/GenBank/DDBJ whole genome shotgun (WGS) entry which is preliminary data.</text>
</comment>
<protein>
    <submittedName>
        <fullName evidence="3">Aldehyde reductase</fullName>
    </submittedName>
</protein>
<keyword evidence="4" id="KW-1185">Reference proteome</keyword>
<name>A0A9P4JG98_9PLEO</name>
<dbReference type="EMBL" id="ML994112">
    <property type="protein sequence ID" value="KAF2198857.1"/>
    <property type="molecule type" value="Genomic_DNA"/>
</dbReference>
<sequence>MSPPVKLVFGGVLFQSGQLFSDPTAQQEAFSILHKAGIKSIDTARLYGDSETQIGLAKGHEDFIIDTKWPGGFAEGNAAKENIINDAKDSFNKLKIDKIDIFYIHAPDKSVPIEETLEGVNEVYKLGIFARFGLSNFGAEDVRKVYDICKNKGYVLPSVYQGNYSAVARKMETMLFPTLRELGMSFYAYSPIAGGFLVKRKEQITGGEGRFSEQVIGGLYGKLYNRPSYLGALDEWSKVAEKEGVSKAELAYRWIAFHSALKSSHGDAVIFGASSIKQIEQTSGYLKAGPLSDEAAQRIEEIWKSIEHEAPVDNFQIVSGAG</sequence>
<organism evidence="3 4">
    <name type="scientific">Delitschia confertaspora ATCC 74209</name>
    <dbReference type="NCBI Taxonomy" id="1513339"/>
    <lineage>
        <taxon>Eukaryota</taxon>
        <taxon>Fungi</taxon>
        <taxon>Dikarya</taxon>
        <taxon>Ascomycota</taxon>
        <taxon>Pezizomycotina</taxon>
        <taxon>Dothideomycetes</taxon>
        <taxon>Pleosporomycetidae</taxon>
        <taxon>Pleosporales</taxon>
        <taxon>Delitschiaceae</taxon>
        <taxon>Delitschia</taxon>
    </lineage>
</organism>
<gene>
    <name evidence="3" type="ORF">GQ43DRAFT_139681</name>
</gene>
<evidence type="ECO:0000259" key="2">
    <source>
        <dbReference type="Pfam" id="PF00248"/>
    </source>
</evidence>
<dbReference type="InterPro" id="IPR020471">
    <property type="entry name" value="AKR"/>
</dbReference>
<dbReference type="Proteomes" id="UP000799536">
    <property type="component" value="Unassembled WGS sequence"/>
</dbReference>
<keyword evidence="1" id="KW-0560">Oxidoreductase</keyword>
<dbReference type="CDD" id="cd19075">
    <property type="entry name" value="AKR_AKR7A1-5"/>
    <property type="match status" value="1"/>
</dbReference>
<accession>A0A9P4JG98</accession>
<feature type="domain" description="NADP-dependent oxidoreductase" evidence="2">
    <location>
        <begin position="6"/>
        <end position="303"/>
    </location>
</feature>
<dbReference type="SUPFAM" id="SSF51430">
    <property type="entry name" value="NAD(P)-linked oxidoreductase"/>
    <property type="match status" value="1"/>
</dbReference>
<reference evidence="3" key="1">
    <citation type="journal article" date="2020" name="Stud. Mycol.">
        <title>101 Dothideomycetes genomes: a test case for predicting lifestyles and emergence of pathogens.</title>
        <authorList>
            <person name="Haridas S."/>
            <person name="Albert R."/>
            <person name="Binder M."/>
            <person name="Bloem J."/>
            <person name="Labutti K."/>
            <person name="Salamov A."/>
            <person name="Andreopoulos B."/>
            <person name="Baker S."/>
            <person name="Barry K."/>
            <person name="Bills G."/>
            <person name="Bluhm B."/>
            <person name="Cannon C."/>
            <person name="Castanera R."/>
            <person name="Culley D."/>
            <person name="Daum C."/>
            <person name="Ezra D."/>
            <person name="Gonzalez J."/>
            <person name="Henrissat B."/>
            <person name="Kuo A."/>
            <person name="Liang C."/>
            <person name="Lipzen A."/>
            <person name="Lutzoni F."/>
            <person name="Magnuson J."/>
            <person name="Mondo S."/>
            <person name="Nolan M."/>
            <person name="Ohm R."/>
            <person name="Pangilinan J."/>
            <person name="Park H.-J."/>
            <person name="Ramirez L."/>
            <person name="Alfaro M."/>
            <person name="Sun H."/>
            <person name="Tritt A."/>
            <person name="Yoshinaga Y."/>
            <person name="Zwiers L.-H."/>
            <person name="Turgeon B."/>
            <person name="Goodwin S."/>
            <person name="Spatafora J."/>
            <person name="Crous P."/>
            <person name="Grigoriev I."/>
        </authorList>
    </citation>
    <scope>NUCLEOTIDE SEQUENCE</scope>
    <source>
        <strain evidence="3">ATCC 74209</strain>
    </source>
</reference>
<dbReference type="InterPro" id="IPR023210">
    <property type="entry name" value="NADP_OxRdtase_dom"/>
</dbReference>
<dbReference type="Gene3D" id="3.20.20.100">
    <property type="entry name" value="NADP-dependent oxidoreductase domain"/>
    <property type="match status" value="1"/>
</dbReference>
<evidence type="ECO:0000256" key="1">
    <source>
        <dbReference type="ARBA" id="ARBA00023002"/>
    </source>
</evidence>
<dbReference type="InterPro" id="IPR050523">
    <property type="entry name" value="AKR_Detox_Biosynth"/>
</dbReference>
<evidence type="ECO:0000313" key="4">
    <source>
        <dbReference type="Proteomes" id="UP000799536"/>
    </source>
</evidence>
<dbReference type="GO" id="GO:0016491">
    <property type="term" value="F:oxidoreductase activity"/>
    <property type="evidence" value="ECO:0007669"/>
    <property type="project" value="UniProtKB-KW"/>
</dbReference>